<feature type="chain" id="PRO_5046277725" description="Periplasmic heavy metal sensor" evidence="1">
    <location>
        <begin position="24"/>
        <end position="182"/>
    </location>
</feature>
<keyword evidence="3" id="KW-1185">Reference proteome</keyword>
<feature type="signal peptide" evidence="1">
    <location>
        <begin position="1"/>
        <end position="23"/>
    </location>
</feature>
<dbReference type="Proteomes" id="UP001493487">
    <property type="component" value="Unassembled WGS sequence"/>
</dbReference>
<comment type="caution">
    <text evidence="2">The sequence shown here is derived from an EMBL/GenBank/DDBJ whole genome shotgun (WGS) entry which is preliminary data.</text>
</comment>
<accession>A0ABV1KPH7</accession>
<evidence type="ECO:0000313" key="3">
    <source>
        <dbReference type="Proteomes" id="UP001493487"/>
    </source>
</evidence>
<protein>
    <recommendedName>
        <fullName evidence="4">Periplasmic heavy metal sensor</fullName>
    </recommendedName>
</protein>
<dbReference type="RefSeq" id="WP_232185355.1">
    <property type="nucleotide sequence ID" value="NZ_JAIOAP010000004.1"/>
</dbReference>
<dbReference type="EMBL" id="JASKHM010000003">
    <property type="protein sequence ID" value="MEQ4481965.1"/>
    <property type="molecule type" value="Genomic_DNA"/>
</dbReference>
<sequence length="182" mass="20705">MKNRLLTLLTLAVLMIAAPSLIAAAPAAAPGEHHHSDQKPTVDWKSYPADIQALKVQLDKIRSEQKGLFETMKSQQEQIKSARKTLTSDQRHTLKKPAKMIIEKMRASRDDIHALRDQKHDTWQSFQAHAESKQWSSAKSDMQTIIQQKLQIVEKQQGLVKLQKQLLILINPAHESHILSEK</sequence>
<organism evidence="2 3">
    <name type="scientific">Cohnella silvisoli</name>
    <dbReference type="NCBI Taxonomy" id="2873699"/>
    <lineage>
        <taxon>Bacteria</taxon>
        <taxon>Bacillati</taxon>
        <taxon>Bacillota</taxon>
        <taxon>Bacilli</taxon>
        <taxon>Bacillales</taxon>
        <taxon>Paenibacillaceae</taxon>
        <taxon>Cohnella</taxon>
    </lineage>
</organism>
<keyword evidence="1" id="KW-0732">Signal</keyword>
<evidence type="ECO:0000256" key="1">
    <source>
        <dbReference type="SAM" id="SignalP"/>
    </source>
</evidence>
<evidence type="ECO:0000313" key="2">
    <source>
        <dbReference type="EMBL" id="MEQ4481965.1"/>
    </source>
</evidence>
<proteinExistence type="predicted"/>
<evidence type="ECO:0008006" key="4">
    <source>
        <dbReference type="Google" id="ProtNLM"/>
    </source>
</evidence>
<reference evidence="2 3" key="1">
    <citation type="journal article" date="2023" name="Genome Announc.">
        <title>Pan-Genome Analyses of the Genus Cohnella and Proposal of the Novel Species Cohnella silvisoli sp. nov., Isolated from Forest Soil.</title>
        <authorList>
            <person name="Wang C."/>
            <person name="Mao L."/>
            <person name="Bao G."/>
            <person name="Zhu H."/>
        </authorList>
    </citation>
    <scope>NUCLEOTIDE SEQUENCE [LARGE SCALE GENOMIC DNA]</scope>
    <source>
        <strain evidence="2 3">NL03-T5-1</strain>
    </source>
</reference>
<gene>
    <name evidence="2" type="ORF">QJS35_06120</name>
</gene>
<name>A0ABV1KPH7_9BACL</name>